<dbReference type="NCBIfam" id="TIGR00129">
    <property type="entry name" value="fdhD_narQ"/>
    <property type="match status" value="1"/>
</dbReference>
<dbReference type="EMBL" id="SMAJ01000001">
    <property type="protein sequence ID" value="TCT10874.1"/>
    <property type="molecule type" value="Genomic_DNA"/>
</dbReference>
<comment type="caution">
    <text evidence="3">Lacks conserved residue(s) required for the propagation of feature annotation.</text>
</comment>
<dbReference type="PIRSF" id="PIRSF015626">
    <property type="entry name" value="FdhD"/>
    <property type="match status" value="1"/>
</dbReference>
<keyword evidence="2 3" id="KW-0501">Molybdenum cofactor biosynthesis</keyword>
<protein>
    <recommendedName>
        <fullName evidence="3">Sulfur carrier protein FdhD</fullName>
    </recommendedName>
</protein>
<keyword evidence="6" id="KW-1185">Reference proteome</keyword>
<dbReference type="PANTHER" id="PTHR30592">
    <property type="entry name" value="FORMATE DEHYDROGENASE"/>
    <property type="match status" value="1"/>
</dbReference>
<dbReference type="PANTHER" id="PTHR30592:SF1">
    <property type="entry name" value="SULFUR CARRIER PROTEIN FDHD"/>
    <property type="match status" value="1"/>
</dbReference>
<dbReference type="AlphaFoldDB" id="A0A4R3MB67"/>
<evidence type="ECO:0000313" key="5">
    <source>
        <dbReference type="EMBL" id="TCT10874.1"/>
    </source>
</evidence>
<organism evidence="5 6">
    <name type="scientific">Paralcaligenes ureilyticus</name>
    <dbReference type="NCBI Taxonomy" id="627131"/>
    <lineage>
        <taxon>Bacteria</taxon>
        <taxon>Pseudomonadati</taxon>
        <taxon>Pseudomonadota</taxon>
        <taxon>Betaproteobacteria</taxon>
        <taxon>Burkholderiales</taxon>
        <taxon>Alcaligenaceae</taxon>
        <taxon>Paralcaligenes</taxon>
    </lineage>
</organism>
<comment type="function">
    <text evidence="3">Required for formate dehydrogenase (FDH) activity. Acts as a sulfur carrier protein that transfers sulfur from IscS to the molybdenum cofactor prior to its insertion into FDH.</text>
</comment>
<accession>A0A4R3MB67</accession>
<comment type="subcellular location">
    <subcellularLocation>
        <location evidence="3">Cytoplasm</location>
    </subcellularLocation>
</comment>
<dbReference type="Gene3D" id="3.40.140.10">
    <property type="entry name" value="Cytidine Deaminase, domain 2"/>
    <property type="match status" value="1"/>
</dbReference>
<dbReference type="Proteomes" id="UP000295525">
    <property type="component" value="Unassembled WGS sequence"/>
</dbReference>
<dbReference type="GO" id="GO:0097163">
    <property type="term" value="F:sulfur carrier activity"/>
    <property type="evidence" value="ECO:0007669"/>
    <property type="project" value="UniProtKB-UniRule"/>
</dbReference>
<proteinExistence type="inferred from homology"/>
<comment type="caution">
    <text evidence="5">The sequence shown here is derived from an EMBL/GenBank/DDBJ whole genome shotgun (WGS) entry which is preliminary data.</text>
</comment>
<sequence>MQTAHNTFAAPPPPSPGTGRRSAKVLRSSPQTSGRGESDELAEEVAVALEYNGISYAALLATPCDLSDLAYGFSLTEGVIRGARDIYELDVAQHPGGFVVQVTIASACLDQLKRRRRTLAGRTGCGLCGIESLDEVERHLPALAPPANPISPAAISQAVEQLRALQPLHLATGATHAAGWANPQGHIEHVREDVGRHNALDKLIGHLLRHAIDTTQGFAVISSRASFEMVQKAAAAGISAVVAVSAPTTYAVQMANDLNVLLAGFARNKLFTVYAHPEYLRNDGGLS</sequence>
<dbReference type="OrthoDB" id="3197277at2"/>
<keyword evidence="1 3" id="KW-0963">Cytoplasm</keyword>
<dbReference type="RefSeq" id="WP_132579313.1">
    <property type="nucleotide sequence ID" value="NZ_SMAJ01000001.1"/>
</dbReference>
<dbReference type="GO" id="GO:0005737">
    <property type="term" value="C:cytoplasm"/>
    <property type="evidence" value="ECO:0007669"/>
    <property type="project" value="UniProtKB-SubCell"/>
</dbReference>
<comment type="similarity">
    <text evidence="3">Belongs to the FdhD family.</text>
</comment>
<dbReference type="Pfam" id="PF02634">
    <property type="entry name" value="FdhD-NarQ"/>
    <property type="match status" value="1"/>
</dbReference>
<dbReference type="InterPro" id="IPR016193">
    <property type="entry name" value="Cytidine_deaminase-like"/>
</dbReference>
<name>A0A4R3MB67_9BURK</name>
<reference evidence="5 6" key="1">
    <citation type="submission" date="2019-03" db="EMBL/GenBank/DDBJ databases">
        <title>Genomic Encyclopedia of Type Strains, Phase IV (KMG-IV): sequencing the most valuable type-strain genomes for metagenomic binning, comparative biology and taxonomic classification.</title>
        <authorList>
            <person name="Goeker M."/>
        </authorList>
    </citation>
    <scope>NUCLEOTIDE SEQUENCE [LARGE SCALE GENOMIC DNA]</scope>
    <source>
        <strain evidence="5 6">DSM 24591</strain>
    </source>
</reference>
<evidence type="ECO:0000256" key="4">
    <source>
        <dbReference type="SAM" id="MobiDB-lite"/>
    </source>
</evidence>
<evidence type="ECO:0000256" key="3">
    <source>
        <dbReference type="HAMAP-Rule" id="MF_00187"/>
    </source>
</evidence>
<feature type="active site" description="Cysteine persulfide intermediate" evidence="3">
    <location>
        <position position="125"/>
    </location>
</feature>
<evidence type="ECO:0000256" key="1">
    <source>
        <dbReference type="ARBA" id="ARBA00022490"/>
    </source>
</evidence>
<evidence type="ECO:0000313" key="6">
    <source>
        <dbReference type="Proteomes" id="UP000295525"/>
    </source>
</evidence>
<feature type="region of interest" description="Disordered" evidence="4">
    <location>
        <begin position="1"/>
        <end position="39"/>
    </location>
</feature>
<dbReference type="HAMAP" id="MF_00187">
    <property type="entry name" value="FdhD"/>
    <property type="match status" value="1"/>
</dbReference>
<dbReference type="SUPFAM" id="SSF53927">
    <property type="entry name" value="Cytidine deaminase-like"/>
    <property type="match status" value="1"/>
</dbReference>
<dbReference type="InterPro" id="IPR003786">
    <property type="entry name" value="FdhD"/>
</dbReference>
<dbReference type="GO" id="GO:0016783">
    <property type="term" value="F:sulfurtransferase activity"/>
    <property type="evidence" value="ECO:0007669"/>
    <property type="project" value="InterPro"/>
</dbReference>
<dbReference type="Gene3D" id="3.10.20.10">
    <property type="match status" value="1"/>
</dbReference>
<dbReference type="GO" id="GO:0006777">
    <property type="term" value="P:Mo-molybdopterin cofactor biosynthetic process"/>
    <property type="evidence" value="ECO:0007669"/>
    <property type="project" value="UniProtKB-UniRule"/>
</dbReference>
<gene>
    <name evidence="3" type="primary">fdhD</name>
    <name evidence="5" type="ORF">EDC26_10194</name>
</gene>
<evidence type="ECO:0000256" key="2">
    <source>
        <dbReference type="ARBA" id="ARBA00023150"/>
    </source>
</evidence>